<feature type="non-terminal residue" evidence="1">
    <location>
        <position position="78"/>
    </location>
</feature>
<protein>
    <submittedName>
        <fullName evidence="1">23871_t:CDS:1</fullName>
    </submittedName>
</protein>
<keyword evidence="2" id="KW-1185">Reference proteome</keyword>
<feature type="non-terminal residue" evidence="1">
    <location>
        <position position="1"/>
    </location>
</feature>
<accession>A0ACA9SQ04</accession>
<evidence type="ECO:0000313" key="1">
    <source>
        <dbReference type="EMBL" id="CAG8845713.1"/>
    </source>
</evidence>
<organism evidence="1 2">
    <name type="scientific">Racocetra persica</name>
    <dbReference type="NCBI Taxonomy" id="160502"/>
    <lineage>
        <taxon>Eukaryota</taxon>
        <taxon>Fungi</taxon>
        <taxon>Fungi incertae sedis</taxon>
        <taxon>Mucoromycota</taxon>
        <taxon>Glomeromycotina</taxon>
        <taxon>Glomeromycetes</taxon>
        <taxon>Diversisporales</taxon>
        <taxon>Gigasporaceae</taxon>
        <taxon>Racocetra</taxon>
    </lineage>
</organism>
<evidence type="ECO:0000313" key="2">
    <source>
        <dbReference type="Proteomes" id="UP000789920"/>
    </source>
</evidence>
<reference evidence="1" key="1">
    <citation type="submission" date="2021-06" db="EMBL/GenBank/DDBJ databases">
        <authorList>
            <person name="Kallberg Y."/>
            <person name="Tangrot J."/>
            <person name="Rosling A."/>
        </authorList>
    </citation>
    <scope>NUCLEOTIDE SEQUENCE</scope>
    <source>
        <strain evidence="1">MA461A</strain>
    </source>
</reference>
<comment type="caution">
    <text evidence="1">The sequence shown here is derived from an EMBL/GenBank/DDBJ whole genome shotgun (WGS) entry which is preliminary data.</text>
</comment>
<dbReference type="Proteomes" id="UP000789920">
    <property type="component" value="Unassembled WGS sequence"/>
</dbReference>
<proteinExistence type="predicted"/>
<sequence>WNVNPDELAKHVNEKILPKLCFDPSPTICVRTARKWLKIFGFEYLEVAFPNLPSEACVITYPSKDGDGWWNSDDLVDQ</sequence>
<gene>
    <name evidence="1" type="ORF">RPERSI_LOCUS33790</name>
</gene>
<dbReference type="EMBL" id="CAJVQC010147979">
    <property type="protein sequence ID" value="CAG8845713.1"/>
    <property type="molecule type" value="Genomic_DNA"/>
</dbReference>
<name>A0ACA9SQ04_9GLOM</name>